<evidence type="ECO:0000313" key="10">
    <source>
        <dbReference type="EMBL" id="GAA5144610.1"/>
    </source>
</evidence>
<keyword evidence="6 9" id="KW-0472">Membrane</keyword>
<feature type="transmembrane region" description="Helical" evidence="9">
    <location>
        <begin position="256"/>
        <end position="275"/>
    </location>
</feature>
<evidence type="ECO:0000256" key="3">
    <source>
        <dbReference type="ARBA" id="ARBA00022679"/>
    </source>
</evidence>
<evidence type="ECO:0000256" key="8">
    <source>
        <dbReference type="SAM" id="MobiDB-lite"/>
    </source>
</evidence>
<gene>
    <name evidence="10" type="ORF">GCM10023321_01270</name>
</gene>
<comment type="caution">
    <text evidence="10">The sequence shown here is derived from an EMBL/GenBank/DDBJ whole genome shotgun (WGS) entry which is preliminary data.</text>
</comment>
<keyword evidence="4 9" id="KW-0812">Transmembrane</keyword>
<evidence type="ECO:0000313" key="11">
    <source>
        <dbReference type="Proteomes" id="UP001428817"/>
    </source>
</evidence>
<evidence type="ECO:0000256" key="6">
    <source>
        <dbReference type="ARBA" id="ARBA00023136"/>
    </source>
</evidence>
<keyword evidence="3" id="KW-0808">Transferase</keyword>
<feature type="transmembrane region" description="Helical" evidence="9">
    <location>
        <begin position="170"/>
        <end position="201"/>
    </location>
</feature>
<feature type="transmembrane region" description="Helical" evidence="9">
    <location>
        <begin position="389"/>
        <end position="408"/>
    </location>
</feature>
<dbReference type="EMBL" id="BAABJP010000001">
    <property type="protein sequence ID" value="GAA5144610.1"/>
    <property type="molecule type" value="Genomic_DNA"/>
</dbReference>
<organism evidence="10 11">
    <name type="scientific">Pseudonocardia eucalypti</name>
    <dbReference type="NCBI Taxonomy" id="648755"/>
    <lineage>
        <taxon>Bacteria</taxon>
        <taxon>Bacillati</taxon>
        <taxon>Actinomycetota</taxon>
        <taxon>Actinomycetes</taxon>
        <taxon>Pseudonocardiales</taxon>
        <taxon>Pseudonocardiaceae</taxon>
        <taxon>Pseudonocardia</taxon>
    </lineage>
</organism>
<dbReference type="PIRSF" id="PIRSF010361">
    <property type="entry name" value="UCP010361"/>
    <property type="match status" value="1"/>
</dbReference>
<dbReference type="Proteomes" id="UP001428817">
    <property type="component" value="Unassembled WGS sequence"/>
</dbReference>
<feature type="transmembrane region" description="Helical" evidence="9">
    <location>
        <begin position="207"/>
        <end position="235"/>
    </location>
</feature>
<evidence type="ECO:0000256" key="7">
    <source>
        <dbReference type="ARBA" id="ARBA00024033"/>
    </source>
</evidence>
<comment type="subcellular location">
    <subcellularLocation>
        <location evidence="1">Cell membrane</location>
        <topology evidence="1">Multi-pass membrane protein</topology>
    </subcellularLocation>
</comment>
<evidence type="ECO:0000256" key="1">
    <source>
        <dbReference type="ARBA" id="ARBA00004651"/>
    </source>
</evidence>
<protein>
    <submittedName>
        <fullName evidence="10">Glycosyltransferase 87 family protein</fullName>
    </submittedName>
</protein>
<evidence type="ECO:0000256" key="2">
    <source>
        <dbReference type="ARBA" id="ARBA00022475"/>
    </source>
</evidence>
<proteinExistence type="inferred from homology"/>
<accession>A0ABP9PD17</accession>
<reference evidence="11" key="1">
    <citation type="journal article" date="2019" name="Int. J. Syst. Evol. Microbiol.">
        <title>The Global Catalogue of Microorganisms (GCM) 10K type strain sequencing project: providing services to taxonomists for standard genome sequencing and annotation.</title>
        <authorList>
            <consortium name="The Broad Institute Genomics Platform"/>
            <consortium name="The Broad Institute Genome Sequencing Center for Infectious Disease"/>
            <person name="Wu L."/>
            <person name="Ma J."/>
        </authorList>
    </citation>
    <scope>NUCLEOTIDE SEQUENCE [LARGE SCALE GENOMIC DNA]</scope>
    <source>
        <strain evidence="11">JCM 18303</strain>
    </source>
</reference>
<dbReference type="Pfam" id="PF09594">
    <property type="entry name" value="GT87"/>
    <property type="match status" value="1"/>
</dbReference>
<feature type="transmembrane region" description="Helical" evidence="9">
    <location>
        <begin position="420"/>
        <end position="440"/>
    </location>
</feature>
<evidence type="ECO:0000256" key="9">
    <source>
        <dbReference type="SAM" id="Phobius"/>
    </source>
</evidence>
<evidence type="ECO:0000256" key="5">
    <source>
        <dbReference type="ARBA" id="ARBA00022989"/>
    </source>
</evidence>
<feature type="transmembrane region" description="Helical" evidence="9">
    <location>
        <begin position="325"/>
        <end position="344"/>
    </location>
</feature>
<dbReference type="InterPro" id="IPR016570">
    <property type="entry name" value="UCP010361"/>
</dbReference>
<keyword evidence="2" id="KW-1003">Cell membrane</keyword>
<name>A0ABP9PD17_9PSEU</name>
<evidence type="ECO:0000256" key="4">
    <source>
        <dbReference type="ARBA" id="ARBA00022692"/>
    </source>
</evidence>
<comment type="similarity">
    <text evidence="7">Belongs to the glycosyltransferase 87 family.</text>
</comment>
<sequence length="471" mass="51627">MGRHALVGRARFWTPLRVVLLYAVLVLALGWLVKAPCIQQTLGPNGHLTLDWSAGRQYVAMCYSDVVTLYGDHRLTGGLPYATHWNAADPSGGPERVQYMDYPVVTGFFLWLTARVAVRYEELSSAVGVLPTGLPEVVFFDLVAGLLAAAWLVVVWLVHRSRPNRPWDAALVALSPLALLHVFTGTDALAVAAAAGGLYLFGRRRPGWAGVLLGVAAATKLYAALLLVPLLLIGWRRRRDARAAGSRAPDMLTRRTALVAVFTWLVVNLPIAVPYTYGWLETLRVGLNATAAPDSLYFVLSYFTGWPGFDGELLPGEVPFRLNQVMLALIVLCCVALAVLVWRSPAPPRLAGMCFLMVAALLLVNKSWSPQFSLWLVPLAVLALPRWRLLLTWMTIDALIWVPRMFYYLGVENKGLPPDFFLAAVLVRDAVVIALMALVVRATLRPPPTPDPDWPSPIQSLQHADSVGSAC</sequence>
<keyword evidence="5 9" id="KW-1133">Transmembrane helix</keyword>
<feature type="transmembrane region" description="Helical" evidence="9">
    <location>
        <begin position="12"/>
        <end position="33"/>
    </location>
</feature>
<feature type="transmembrane region" description="Helical" evidence="9">
    <location>
        <begin position="350"/>
        <end position="368"/>
    </location>
</feature>
<feature type="transmembrane region" description="Helical" evidence="9">
    <location>
        <begin position="138"/>
        <end position="158"/>
    </location>
</feature>
<dbReference type="InterPro" id="IPR018584">
    <property type="entry name" value="GT87"/>
</dbReference>
<feature type="region of interest" description="Disordered" evidence="8">
    <location>
        <begin position="450"/>
        <end position="471"/>
    </location>
</feature>
<keyword evidence="11" id="KW-1185">Reference proteome</keyword>